<gene>
    <name evidence="1" type="ORF">SteCoe_12373</name>
</gene>
<accession>A0A1R2CB29</accession>
<comment type="caution">
    <text evidence="1">The sequence shown here is derived from an EMBL/GenBank/DDBJ whole genome shotgun (WGS) entry which is preliminary data.</text>
</comment>
<organism evidence="1 2">
    <name type="scientific">Stentor coeruleus</name>
    <dbReference type="NCBI Taxonomy" id="5963"/>
    <lineage>
        <taxon>Eukaryota</taxon>
        <taxon>Sar</taxon>
        <taxon>Alveolata</taxon>
        <taxon>Ciliophora</taxon>
        <taxon>Postciliodesmatophora</taxon>
        <taxon>Heterotrichea</taxon>
        <taxon>Heterotrichida</taxon>
        <taxon>Stentoridae</taxon>
        <taxon>Stentor</taxon>
    </lineage>
</organism>
<dbReference type="Proteomes" id="UP000187209">
    <property type="component" value="Unassembled WGS sequence"/>
</dbReference>
<name>A0A1R2CB29_9CILI</name>
<dbReference type="EMBL" id="MPUH01000214">
    <property type="protein sequence ID" value="OMJ86170.1"/>
    <property type="molecule type" value="Genomic_DNA"/>
</dbReference>
<protein>
    <submittedName>
        <fullName evidence="1">Uncharacterized protein</fullName>
    </submittedName>
</protein>
<evidence type="ECO:0000313" key="1">
    <source>
        <dbReference type="EMBL" id="OMJ86170.1"/>
    </source>
</evidence>
<evidence type="ECO:0000313" key="2">
    <source>
        <dbReference type="Proteomes" id="UP000187209"/>
    </source>
</evidence>
<proteinExistence type="predicted"/>
<reference evidence="1 2" key="1">
    <citation type="submission" date="2016-11" db="EMBL/GenBank/DDBJ databases">
        <title>The macronuclear genome of Stentor coeruleus: a giant cell with tiny introns.</title>
        <authorList>
            <person name="Slabodnick M."/>
            <person name="Ruby J.G."/>
            <person name="Reiff S.B."/>
            <person name="Swart E.C."/>
            <person name="Gosai S."/>
            <person name="Prabakaran S."/>
            <person name="Witkowska E."/>
            <person name="Larue G.E."/>
            <person name="Fisher S."/>
            <person name="Freeman R.M."/>
            <person name="Gunawardena J."/>
            <person name="Chu W."/>
            <person name="Stover N.A."/>
            <person name="Gregory B.D."/>
            <person name="Nowacki M."/>
            <person name="Derisi J."/>
            <person name="Roy S.W."/>
            <person name="Marshall W.F."/>
            <person name="Sood P."/>
        </authorList>
    </citation>
    <scope>NUCLEOTIDE SEQUENCE [LARGE SCALE GENOMIC DNA]</scope>
    <source>
        <strain evidence="1">WM001</strain>
    </source>
</reference>
<sequence>MLTLNKESSSDLEIIRSFFTKHEKPWNPKVTPKLYNWKTSIPESWLKLHGKHHFQKALNCSDLRISARALNNSREFLHTLANFSPKSRQKHAESQRKRKTIINLAELSQNLDLINKNKYIADKIKKRRGRSCNTTPLKRKYAI</sequence>
<keyword evidence="2" id="KW-1185">Reference proteome</keyword>
<dbReference type="AlphaFoldDB" id="A0A1R2CB29"/>